<accession>A0A1H0AD83</accession>
<dbReference type="GO" id="GO:0003676">
    <property type="term" value="F:nucleic acid binding"/>
    <property type="evidence" value="ECO:0007669"/>
    <property type="project" value="InterPro"/>
</dbReference>
<keyword evidence="2" id="KW-0808">Transferase</keyword>
<evidence type="ECO:0000313" key="2">
    <source>
        <dbReference type="EMBL" id="SDN30943.1"/>
    </source>
</evidence>
<dbReference type="Proteomes" id="UP000199309">
    <property type="component" value="Unassembled WGS sequence"/>
</dbReference>
<dbReference type="Pfam" id="PF07669">
    <property type="entry name" value="Eco57I"/>
    <property type="match status" value="1"/>
</dbReference>
<dbReference type="AlphaFoldDB" id="A0A1H0AD83"/>
<name>A0A1H0AD83_9FIRM</name>
<dbReference type="RefSeq" id="WP_218118805.1">
    <property type="nucleotide sequence ID" value="NZ_FNHQ01000037.1"/>
</dbReference>
<sequence>MKFDFAIGNPPYQDESNGDMRNYAPPVYNLFLDEAYKVANTVEMIHPARFLFNAGSTPRNWNEKMLQDPHLNVPYYESDSNKIFPGLSTPIKGGIAITYRDNHKNFGAIKTFSQFPELNTILHKVIDDNSFQSISDIVYSRTSYRLTDTMHHDYPNAIKKLSNGHAYDMSSNIFQRLPEIFLANLPNDEKKYIGVMGRENNQRTLKYIRKDYVNDVDNLFNYKVLIAQATGRGIFGETISVPIIAEPGIASTETFISIGKFDKKKYSKALVEYIKTKFLRALLGVLKVTQNGNKPVWKCVPIQDFTDTSDIDWSKPIPEIDQQLYKKYGLSDDEIHFIEANVKEMA</sequence>
<dbReference type="GO" id="GO:0006304">
    <property type="term" value="P:DNA modification"/>
    <property type="evidence" value="ECO:0007669"/>
    <property type="project" value="InterPro"/>
</dbReference>
<feature type="domain" description="Type II methyltransferase M.TaqI-like" evidence="1">
    <location>
        <begin position="1"/>
        <end position="84"/>
    </location>
</feature>
<dbReference type="InterPro" id="IPR011639">
    <property type="entry name" value="MethylTrfase_TaqI-like_dom"/>
</dbReference>
<gene>
    <name evidence="2" type="ORF">SAMN05660299_02494</name>
</gene>
<dbReference type="EMBL" id="FNHQ01000037">
    <property type="protein sequence ID" value="SDN30943.1"/>
    <property type="molecule type" value="Genomic_DNA"/>
</dbReference>
<dbReference type="GO" id="GO:0032259">
    <property type="term" value="P:methylation"/>
    <property type="evidence" value="ECO:0007669"/>
    <property type="project" value="UniProtKB-KW"/>
</dbReference>
<proteinExistence type="predicted"/>
<dbReference type="PROSITE" id="PS00092">
    <property type="entry name" value="N6_MTASE"/>
    <property type="match status" value="1"/>
</dbReference>
<evidence type="ECO:0000313" key="3">
    <source>
        <dbReference type="Proteomes" id="UP000199309"/>
    </source>
</evidence>
<dbReference type="InterPro" id="IPR002052">
    <property type="entry name" value="DNA_methylase_N6_adenine_CS"/>
</dbReference>
<keyword evidence="3" id="KW-1185">Reference proteome</keyword>
<evidence type="ECO:0000259" key="1">
    <source>
        <dbReference type="Pfam" id="PF07669"/>
    </source>
</evidence>
<dbReference type="STRING" id="349095.SAMN05660299_02494"/>
<reference evidence="2 3" key="1">
    <citation type="submission" date="2016-10" db="EMBL/GenBank/DDBJ databases">
        <authorList>
            <person name="de Groot N.N."/>
        </authorList>
    </citation>
    <scope>NUCLEOTIDE SEQUENCE [LARGE SCALE GENOMIC DNA]</scope>
    <source>
        <strain evidence="2 3">DSM 16981</strain>
    </source>
</reference>
<dbReference type="GO" id="GO:0009007">
    <property type="term" value="F:site-specific DNA-methyltransferase (adenine-specific) activity"/>
    <property type="evidence" value="ECO:0007669"/>
    <property type="project" value="UniProtKB-EC"/>
</dbReference>
<keyword evidence="2" id="KW-0489">Methyltransferase</keyword>
<organism evidence="2 3">
    <name type="scientific">Megasphaera paucivorans</name>
    <dbReference type="NCBI Taxonomy" id="349095"/>
    <lineage>
        <taxon>Bacteria</taxon>
        <taxon>Bacillati</taxon>
        <taxon>Bacillota</taxon>
        <taxon>Negativicutes</taxon>
        <taxon>Veillonellales</taxon>
        <taxon>Veillonellaceae</taxon>
        <taxon>Megasphaera</taxon>
    </lineage>
</organism>
<protein>
    <submittedName>
        <fullName evidence="2">Eco57I restriction-modification methylase</fullName>
    </submittedName>
</protein>